<gene>
    <name evidence="1" type="ORF">LSH36_1424g00029</name>
</gene>
<keyword evidence="2" id="KW-1185">Reference proteome</keyword>
<evidence type="ECO:0000313" key="2">
    <source>
        <dbReference type="Proteomes" id="UP001208570"/>
    </source>
</evidence>
<proteinExistence type="predicted"/>
<organism evidence="1 2">
    <name type="scientific">Paralvinella palmiformis</name>
    <dbReference type="NCBI Taxonomy" id="53620"/>
    <lineage>
        <taxon>Eukaryota</taxon>
        <taxon>Metazoa</taxon>
        <taxon>Spiralia</taxon>
        <taxon>Lophotrochozoa</taxon>
        <taxon>Annelida</taxon>
        <taxon>Polychaeta</taxon>
        <taxon>Sedentaria</taxon>
        <taxon>Canalipalpata</taxon>
        <taxon>Terebellida</taxon>
        <taxon>Terebelliformia</taxon>
        <taxon>Alvinellidae</taxon>
        <taxon>Paralvinella</taxon>
    </lineage>
</organism>
<protein>
    <submittedName>
        <fullName evidence="1">Uncharacterized protein</fullName>
    </submittedName>
</protein>
<evidence type="ECO:0000313" key="1">
    <source>
        <dbReference type="EMBL" id="KAK2140246.1"/>
    </source>
</evidence>
<comment type="caution">
    <text evidence="1">The sequence shown here is derived from an EMBL/GenBank/DDBJ whole genome shotgun (WGS) entry which is preliminary data.</text>
</comment>
<reference evidence="1" key="1">
    <citation type="journal article" date="2023" name="Mol. Biol. Evol.">
        <title>Third-Generation Sequencing Reveals the Adaptive Role of the Epigenome in Three Deep-Sea Polychaetes.</title>
        <authorList>
            <person name="Perez M."/>
            <person name="Aroh O."/>
            <person name="Sun Y."/>
            <person name="Lan Y."/>
            <person name="Juniper S.K."/>
            <person name="Young C.R."/>
            <person name="Angers B."/>
            <person name="Qian P.Y."/>
        </authorList>
    </citation>
    <scope>NUCLEOTIDE SEQUENCE</scope>
    <source>
        <strain evidence="1">P08H-3</strain>
    </source>
</reference>
<name>A0AAD9MQP9_9ANNE</name>
<sequence>MFLNRQKQVLTLNIQIFLLIILSLSADFNTVGYSSTNRSSSF</sequence>
<dbReference type="Proteomes" id="UP001208570">
    <property type="component" value="Unassembled WGS sequence"/>
</dbReference>
<accession>A0AAD9MQP9</accession>
<dbReference type="AlphaFoldDB" id="A0AAD9MQP9"/>
<dbReference type="EMBL" id="JAODUP010001423">
    <property type="protein sequence ID" value="KAK2140246.1"/>
    <property type="molecule type" value="Genomic_DNA"/>
</dbReference>